<evidence type="ECO:0000313" key="3">
    <source>
        <dbReference type="Proteomes" id="UP000193067"/>
    </source>
</evidence>
<dbReference type="AlphaFoldDB" id="A0A1Y2J4U9"/>
<gene>
    <name evidence="2" type="ORF">PYCCODRAFT_1462667</name>
</gene>
<accession>A0A1Y2J4U9</accession>
<dbReference type="EMBL" id="KZ084086">
    <property type="protein sequence ID" value="OSD08438.1"/>
    <property type="molecule type" value="Genomic_DNA"/>
</dbReference>
<reference evidence="2 3" key="1">
    <citation type="journal article" date="2015" name="Biotechnol. Biofuels">
        <title>Enhanced degradation of softwood versus hardwood by the white-rot fungus Pycnoporus coccineus.</title>
        <authorList>
            <person name="Couturier M."/>
            <person name="Navarro D."/>
            <person name="Chevret D."/>
            <person name="Henrissat B."/>
            <person name="Piumi F."/>
            <person name="Ruiz-Duenas F.J."/>
            <person name="Martinez A.T."/>
            <person name="Grigoriev I.V."/>
            <person name="Riley R."/>
            <person name="Lipzen A."/>
            <person name="Berrin J.G."/>
            <person name="Master E.R."/>
            <person name="Rosso M.N."/>
        </authorList>
    </citation>
    <scope>NUCLEOTIDE SEQUENCE [LARGE SCALE GENOMIC DNA]</scope>
    <source>
        <strain evidence="2 3">BRFM310</strain>
    </source>
</reference>
<feature type="non-terminal residue" evidence="2">
    <location>
        <position position="1"/>
    </location>
</feature>
<evidence type="ECO:0000256" key="1">
    <source>
        <dbReference type="SAM" id="MobiDB-lite"/>
    </source>
</evidence>
<dbReference type="STRING" id="1353009.A0A1Y2J4U9"/>
<feature type="compositionally biased region" description="Polar residues" evidence="1">
    <location>
        <begin position="83"/>
        <end position="95"/>
    </location>
</feature>
<feature type="compositionally biased region" description="Acidic residues" evidence="1">
    <location>
        <begin position="1"/>
        <end position="14"/>
    </location>
</feature>
<feature type="region of interest" description="Disordered" evidence="1">
    <location>
        <begin position="1"/>
        <end position="105"/>
    </location>
</feature>
<feature type="compositionally biased region" description="Basic residues" evidence="1">
    <location>
        <begin position="26"/>
        <end position="36"/>
    </location>
</feature>
<name>A0A1Y2J4U9_TRAC3</name>
<keyword evidence="3" id="KW-1185">Reference proteome</keyword>
<protein>
    <submittedName>
        <fullName evidence="2">Uncharacterized protein</fullName>
    </submittedName>
</protein>
<feature type="compositionally biased region" description="Basic and acidic residues" evidence="1">
    <location>
        <begin position="15"/>
        <end position="25"/>
    </location>
</feature>
<proteinExistence type="predicted"/>
<evidence type="ECO:0000313" key="2">
    <source>
        <dbReference type="EMBL" id="OSD08438.1"/>
    </source>
</evidence>
<organism evidence="2 3">
    <name type="scientific">Trametes coccinea (strain BRFM310)</name>
    <name type="common">Pycnoporus coccineus</name>
    <dbReference type="NCBI Taxonomy" id="1353009"/>
    <lineage>
        <taxon>Eukaryota</taxon>
        <taxon>Fungi</taxon>
        <taxon>Dikarya</taxon>
        <taxon>Basidiomycota</taxon>
        <taxon>Agaricomycotina</taxon>
        <taxon>Agaricomycetes</taxon>
        <taxon>Polyporales</taxon>
        <taxon>Polyporaceae</taxon>
        <taxon>Trametes</taxon>
    </lineage>
</organism>
<dbReference type="Proteomes" id="UP000193067">
    <property type="component" value="Unassembled WGS sequence"/>
</dbReference>
<sequence length="105" mass="11695">PESGDEEHDGSEDVVESRYDIDSRRQPPKTKRRRTGTRADEGVVPTVYTTDEDEPYEDMYSLAHQSAADDGISEEEREYDLSASESGGSRSNAAETVSRRAYCEG</sequence>